<feature type="transmembrane region" description="Helical" evidence="18">
    <location>
        <begin position="707"/>
        <end position="728"/>
    </location>
</feature>
<reference evidence="20 21" key="1">
    <citation type="journal article" date="2015" name="Genome Announc.">
        <title>Expanding the biotechnology potential of lactobacilli through comparative genomics of 213 strains and associated genera.</title>
        <authorList>
            <person name="Sun Z."/>
            <person name="Harris H.M."/>
            <person name="McCann A."/>
            <person name="Guo C."/>
            <person name="Argimon S."/>
            <person name="Zhang W."/>
            <person name="Yang X."/>
            <person name="Jeffery I.B."/>
            <person name="Cooney J.C."/>
            <person name="Kagawa T.F."/>
            <person name="Liu W."/>
            <person name="Song Y."/>
            <person name="Salvetti E."/>
            <person name="Wrobel A."/>
            <person name="Rasinkangas P."/>
            <person name="Parkhill J."/>
            <person name="Rea M.C."/>
            <person name="O'Sullivan O."/>
            <person name="Ritari J."/>
            <person name="Douillard F.P."/>
            <person name="Paul Ross R."/>
            <person name="Yang R."/>
            <person name="Briner A.E."/>
            <person name="Felis G.E."/>
            <person name="de Vos W.M."/>
            <person name="Barrangou R."/>
            <person name="Klaenhammer T.R."/>
            <person name="Caufield P.W."/>
            <person name="Cui Y."/>
            <person name="Zhang H."/>
            <person name="O'Toole P.W."/>
        </authorList>
    </citation>
    <scope>NUCLEOTIDE SEQUENCE [LARGE SCALE GENOMIC DNA]</scope>
    <source>
        <strain evidence="20 21">DSM 15354</strain>
    </source>
</reference>
<dbReference type="Gene3D" id="3.40.1110.10">
    <property type="entry name" value="Calcium-transporting ATPase, cytoplasmic domain N"/>
    <property type="match status" value="1"/>
</dbReference>
<evidence type="ECO:0000256" key="5">
    <source>
        <dbReference type="ARBA" id="ARBA00013555"/>
    </source>
</evidence>
<keyword evidence="21" id="KW-1185">Reference proteome</keyword>
<protein>
    <recommendedName>
        <fullName evidence="5">Magnesium-transporting ATPase, P-type 1</fullName>
        <ecNumber evidence="4">7.2.2.14</ecNumber>
    </recommendedName>
    <alternativeName>
        <fullName evidence="16">Mg(2+) transport ATPase, P-type 1</fullName>
    </alternativeName>
</protein>
<evidence type="ECO:0000256" key="1">
    <source>
        <dbReference type="ARBA" id="ARBA00003954"/>
    </source>
</evidence>
<comment type="function">
    <text evidence="1">Mediates magnesium influx to the cytosol.</text>
</comment>
<evidence type="ECO:0000256" key="10">
    <source>
        <dbReference type="ARBA" id="ARBA00022741"/>
    </source>
</evidence>
<evidence type="ECO:0000256" key="17">
    <source>
        <dbReference type="ARBA" id="ARBA00047295"/>
    </source>
</evidence>
<keyword evidence="15 18" id="KW-0472">Membrane</keyword>
<evidence type="ECO:0000256" key="16">
    <source>
        <dbReference type="ARBA" id="ARBA00029806"/>
    </source>
</evidence>
<evidence type="ECO:0000259" key="19">
    <source>
        <dbReference type="SMART" id="SM00831"/>
    </source>
</evidence>
<evidence type="ECO:0000256" key="15">
    <source>
        <dbReference type="ARBA" id="ARBA00023136"/>
    </source>
</evidence>
<dbReference type="InterPro" id="IPR018303">
    <property type="entry name" value="ATPase_P-typ_P_site"/>
</dbReference>
<keyword evidence="9 18" id="KW-0812">Transmembrane</keyword>
<dbReference type="PRINTS" id="PR01836">
    <property type="entry name" value="MGATPASE"/>
</dbReference>
<dbReference type="SUPFAM" id="SSF81665">
    <property type="entry name" value="Calcium ATPase, transmembrane domain M"/>
    <property type="match status" value="1"/>
</dbReference>
<sequence length="893" mass="98245">MIKVKKTVKNADNLKMLMEIATEDLAKTYQRFGSGETGLSNKDAAMLREKYGRNEIAKSEHNTKAHFLFEAFMTPFTAVLLILATLSLFTNYIFVPESEKDLSTVIIMLVMVLISGLTSFVQNVKTNDAVQSLLKMVSVTTNIVRNQKSQELPTSDVVPGDIINLAAGDMVPADMKLIRTKDLFCSASSLNGESNPVEKIAGKKPVVTALNDYLDYPNIVYEGTTVVSGSATGIVFATGNKTVFGKLARKISQTKIKETAFDVGIKEISKLLIIMTAIIAPLVLIINGLTKGNWLDALIFAIATAVGLTPEMLPVIVTSNLVKGSIEMSKHGTIMKKMNSIQNFGSADILCTDKTGTLTQDKVVLERHYNLNLVEKDIVLEYSYLNSFYQTGMKDLIDKAVIDAGEQELDTAKIQADYEKIDEIPFDFKRRKMSVVVQDKHGEHLLVTKGAAEEMLESSSFVQINGKVLPLTTERKEKVLADIDDMNQDGLRVLLLAYKKNPAPVGEFSVKDESELTIVGYLAFLDPPKETAKEALANLKRDGIRVKILTGDNAAVTRAVGKQVGLDVSKIYSGSDLIGKSDTELREIVDSCDIFVKLSPELKTKIIEVLKADGHTVAYMGDGINDAPAMKAADVSISVDTAVDIAKESADIILLHKDLRILENGVRIGRKVFGNTMKYIKITLSSNFGNILSILVASSFLPFLPMLPLQLLILDLLYGTSCLAIPFDSMDDEYLSQPRTWSTKKLPKFMFYFGPTSSVFDIITFALLYFVICPSVAGGSFTSLNLTGQAIFIAVFHTGWFIESLWTQEMVIHALRDKKLPLIKQHATAPVMLATFGAAVIGSYLPYSRVATSLKFGPMPGTFIEIVVGLLVLYILLTTLVKRLYLRKEKFLI</sequence>
<dbReference type="GO" id="GO:0005886">
    <property type="term" value="C:plasma membrane"/>
    <property type="evidence" value="ECO:0007669"/>
    <property type="project" value="UniProtKB-SubCell"/>
</dbReference>
<dbReference type="Gene3D" id="3.40.50.1000">
    <property type="entry name" value="HAD superfamily/HAD-like"/>
    <property type="match status" value="1"/>
</dbReference>
<evidence type="ECO:0000256" key="13">
    <source>
        <dbReference type="ARBA" id="ARBA00022967"/>
    </source>
</evidence>
<dbReference type="InterPro" id="IPR006415">
    <property type="entry name" value="P-type_ATPase_IIIB"/>
</dbReference>
<dbReference type="InterPro" id="IPR001757">
    <property type="entry name" value="P_typ_ATPase"/>
</dbReference>
<dbReference type="PROSITE" id="PS00154">
    <property type="entry name" value="ATPASE_E1_E2"/>
    <property type="match status" value="1"/>
</dbReference>
<feature type="transmembrane region" description="Helical" evidence="18">
    <location>
        <begin position="295"/>
        <end position="322"/>
    </location>
</feature>
<dbReference type="InterPro" id="IPR008250">
    <property type="entry name" value="ATPase_P-typ_transduc_dom_A_sf"/>
</dbReference>
<dbReference type="eggNOG" id="COG0474">
    <property type="taxonomic scope" value="Bacteria"/>
</dbReference>
<dbReference type="GO" id="GO:0005524">
    <property type="term" value="F:ATP binding"/>
    <property type="evidence" value="ECO:0007669"/>
    <property type="project" value="UniProtKB-KW"/>
</dbReference>
<dbReference type="Pfam" id="PF00122">
    <property type="entry name" value="E1-E2_ATPase"/>
    <property type="match status" value="1"/>
</dbReference>
<dbReference type="InterPro" id="IPR036412">
    <property type="entry name" value="HAD-like_sf"/>
</dbReference>
<evidence type="ECO:0000256" key="3">
    <source>
        <dbReference type="ARBA" id="ARBA00008746"/>
    </source>
</evidence>
<dbReference type="Gene3D" id="2.70.150.10">
    <property type="entry name" value="Calcium-transporting ATPase, cytoplasmic transduction domain A"/>
    <property type="match status" value="1"/>
</dbReference>
<dbReference type="RefSeq" id="WP_027824930.1">
    <property type="nucleotide sequence ID" value="NZ_AUEI01000007.1"/>
</dbReference>
<dbReference type="SFLD" id="SFLDG00002">
    <property type="entry name" value="C1.7:_P-type_atpase_like"/>
    <property type="match status" value="1"/>
</dbReference>
<dbReference type="SMART" id="SM00831">
    <property type="entry name" value="Cation_ATPase_N"/>
    <property type="match status" value="1"/>
</dbReference>
<feature type="transmembrane region" description="Helical" evidence="18">
    <location>
        <begin position="859"/>
        <end position="881"/>
    </location>
</feature>
<evidence type="ECO:0000256" key="6">
    <source>
        <dbReference type="ARBA" id="ARBA00022475"/>
    </source>
</evidence>
<evidence type="ECO:0000256" key="12">
    <source>
        <dbReference type="ARBA" id="ARBA00022842"/>
    </source>
</evidence>
<evidence type="ECO:0000256" key="11">
    <source>
        <dbReference type="ARBA" id="ARBA00022840"/>
    </source>
</evidence>
<dbReference type="SUPFAM" id="SSF81653">
    <property type="entry name" value="Calcium ATPase, transduction domain A"/>
    <property type="match status" value="1"/>
</dbReference>
<comment type="caution">
    <text evidence="20">The sequence shown here is derived from an EMBL/GenBank/DDBJ whole genome shotgun (WGS) entry which is preliminary data.</text>
</comment>
<dbReference type="STRING" id="1122152.GCA_000425905_00957"/>
<dbReference type="GO" id="GO:0015444">
    <property type="term" value="F:P-type magnesium transporter activity"/>
    <property type="evidence" value="ECO:0007669"/>
    <property type="project" value="UniProtKB-EC"/>
</dbReference>
<evidence type="ECO:0000313" key="20">
    <source>
        <dbReference type="EMBL" id="KRL63308.1"/>
    </source>
</evidence>
<dbReference type="CDD" id="cd02077">
    <property type="entry name" value="P-type_ATPase_Mg"/>
    <property type="match status" value="1"/>
</dbReference>
<comment type="catalytic activity">
    <reaction evidence="17">
        <text>Mg(2+)(out) + ATP + H2O = Mg(2+)(in) + ADP + phosphate + H(+)</text>
        <dbReference type="Rhea" id="RHEA:10260"/>
        <dbReference type="ChEBI" id="CHEBI:15377"/>
        <dbReference type="ChEBI" id="CHEBI:15378"/>
        <dbReference type="ChEBI" id="CHEBI:18420"/>
        <dbReference type="ChEBI" id="CHEBI:30616"/>
        <dbReference type="ChEBI" id="CHEBI:43474"/>
        <dbReference type="ChEBI" id="CHEBI:456216"/>
        <dbReference type="EC" id="7.2.2.14"/>
    </reaction>
</comment>
<dbReference type="Pfam" id="PF08282">
    <property type="entry name" value="Hydrolase_3"/>
    <property type="match status" value="1"/>
</dbReference>
<keyword evidence="8" id="KW-0597">Phosphoprotein</keyword>
<name>A0A0R1S2S4_9LACO</name>
<dbReference type="InterPro" id="IPR023299">
    <property type="entry name" value="ATPase_P-typ_cyto_dom_N"/>
</dbReference>
<evidence type="ECO:0000313" key="21">
    <source>
        <dbReference type="Proteomes" id="UP000051931"/>
    </source>
</evidence>
<feature type="transmembrane region" description="Helical" evidence="18">
    <location>
        <begin position="679"/>
        <end position="701"/>
    </location>
</feature>
<evidence type="ECO:0000256" key="8">
    <source>
        <dbReference type="ARBA" id="ARBA00022553"/>
    </source>
</evidence>
<keyword evidence="7" id="KW-0997">Cell inner membrane</keyword>
<feature type="transmembrane region" description="Helical" evidence="18">
    <location>
        <begin position="749"/>
        <end position="772"/>
    </location>
</feature>
<dbReference type="InterPro" id="IPR004014">
    <property type="entry name" value="ATPase_P-typ_cation-transptr_N"/>
</dbReference>
<proteinExistence type="inferred from homology"/>
<keyword evidence="12" id="KW-0460">Magnesium</keyword>
<keyword evidence="13" id="KW-1278">Translocase</keyword>
<dbReference type="EMBL" id="AZFB01000004">
    <property type="protein sequence ID" value="KRL63308.1"/>
    <property type="molecule type" value="Genomic_DNA"/>
</dbReference>
<keyword evidence="11" id="KW-0067">ATP-binding</keyword>
<dbReference type="SFLD" id="SFLDF00027">
    <property type="entry name" value="p-type_atpase"/>
    <property type="match status" value="1"/>
</dbReference>
<feature type="transmembrane region" description="Helical" evidence="18">
    <location>
        <begin position="102"/>
        <end position="121"/>
    </location>
</feature>
<evidence type="ECO:0000256" key="14">
    <source>
        <dbReference type="ARBA" id="ARBA00022989"/>
    </source>
</evidence>
<dbReference type="InterPro" id="IPR059000">
    <property type="entry name" value="ATPase_P-type_domA"/>
</dbReference>
<feature type="transmembrane region" description="Helical" evidence="18">
    <location>
        <begin position="784"/>
        <end position="806"/>
    </location>
</feature>
<dbReference type="InterPro" id="IPR023298">
    <property type="entry name" value="ATPase_P-typ_TM_dom_sf"/>
</dbReference>
<comment type="similarity">
    <text evidence="3">Belongs to the cation transport ATPase (P-type) (TC 3.A.3) family. Type IIIB subfamily.</text>
</comment>
<dbReference type="NCBIfam" id="TIGR01494">
    <property type="entry name" value="ATPase_P-type"/>
    <property type="match status" value="2"/>
</dbReference>
<evidence type="ECO:0000256" key="9">
    <source>
        <dbReference type="ARBA" id="ARBA00022692"/>
    </source>
</evidence>
<dbReference type="OrthoDB" id="9760364at2"/>
<feature type="transmembrane region" description="Helical" evidence="18">
    <location>
        <begin position="271"/>
        <end position="289"/>
    </location>
</feature>
<dbReference type="InterPro" id="IPR023214">
    <property type="entry name" value="HAD_sf"/>
</dbReference>
<keyword evidence="6" id="KW-1003">Cell membrane</keyword>
<dbReference type="Gene3D" id="1.20.1110.10">
    <property type="entry name" value="Calcium-transporting ATPase, transmembrane domain"/>
    <property type="match status" value="1"/>
</dbReference>
<accession>A0A0R1S2S4</accession>
<dbReference type="SUPFAM" id="SSF56784">
    <property type="entry name" value="HAD-like"/>
    <property type="match status" value="1"/>
</dbReference>
<dbReference type="PATRIC" id="fig|1122152.4.peg.902"/>
<keyword evidence="14 18" id="KW-1133">Transmembrane helix</keyword>
<gene>
    <name evidence="20" type="ORF">FC23_GL000878</name>
</gene>
<evidence type="ECO:0000256" key="4">
    <source>
        <dbReference type="ARBA" id="ARBA00012786"/>
    </source>
</evidence>
<organism evidence="20 21">
    <name type="scientific">Lactobacillus psittaci DSM 15354</name>
    <dbReference type="NCBI Taxonomy" id="1122152"/>
    <lineage>
        <taxon>Bacteria</taxon>
        <taxon>Bacillati</taxon>
        <taxon>Bacillota</taxon>
        <taxon>Bacilli</taxon>
        <taxon>Lactobacillales</taxon>
        <taxon>Lactobacillaceae</taxon>
        <taxon>Lactobacillus</taxon>
    </lineage>
</organism>
<dbReference type="Pfam" id="PF13246">
    <property type="entry name" value="Cation_ATPase"/>
    <property type="match status" value="1"/>
</dbReference>
<dbReference type="Proteomes" id="UP000051931">
    <property type="component" value="Unassembled WGS sequence"/>
</dbReference>
<comment type="subcellular location">
    <subcellularLocation>
        <location evidence="2">Cell inner membrane</location>
        <topology evidence="2">Multi-pass membrane protein</topology>
    </subcellularLocation>
</comment>
<dbReference type="EC" id="7.2.2.14" evidence="4"/>
<dbReference type="AlphaFoldDB" id="A0A0R1S2S4"/>
<dbReference type="InterPro" id="IPR044492">
    <property type="entry name" value="P_typ_ATPase_HD_dom"/>
</dbReference>
<keyword evidence="10" id="KW-0547">Nucleotide-binding</keyword>
<evidence type="ECO:0000256" key="7">
    <source>
        <dbReference type="ARBA" id="ARBA00022519"/>
    </source>
</evidence>
<feature type="transmembrane region" description="Helical" evidence="18">
    <location>
        <begin position="827"/>
        <end position="847"/>
    </location>
</feature>
<evidence type="ECO:0000256" key="18">
    <source>
        <dbReference type="SAM" id="Phobius"/>
    </source>
</evidence>
<dbReference type="SFLD" id="SFLDS00003">
    <property type="entry name" value="Haloacid_Dehalogenase"/>
    <property type="match status" value="1"/>
</dbReference>
<dbReference type="GO" id="GO:0016887">
    <property type="term" value="F:ATP hydrolysis activity"/>
    <property type="evidence" value="ECO:0007669"/>
    <property type="project" value="InterPro"/>
</dbReference>
<evidence type="ECO:0000256" key="2">
    <source>
        <dbReference type="ARBA" id="ARBA00004429"/>
    </source>
</evidence>
<dbReference type="PANTHER" id="PTHR42861">
    <property type="entry name" value="CALCIUM-TRANSPORTING ATPASE"/>
    <property type="match status" value="1"/>
</dbReference>
<feature type="transmembrane region" description="Helical" evidence="18">
    <location>
        <begin position="67"/>
        <end position="90"/>
    </location>
</feature>
<dbReference type="NCBIfam" id="TIGR01524">
    <property type="entry name" value="ATPase-IIIB_Mg"/>
    <property type="match status" value="1"/>
</dbReference>
<dbReference type="NCBIfam" id="NF011702">
    <property type="entry name" value="PRK15122.1"/>
    <property type="match status" value="1"/>
</dbReference>
<dbReference type="Pfam" id="PF00690">
    <property type="entry name" value="Cation_ATPase_N"/>
    <property type="match status" value="1"/>
</dbReference>
<feature type="domain" description="Cation-transporting P-type ATPase N-terminal" evidence="19">
    <location>
        <begin position="19"/>
        <end position="92"/>
    </location>
</feature>